<accession>A0A8J4PZX4</accession>
<keyword evidence="4" id="KW-1185">Reference proteome</keyword>
<protein>
    <submittedName>
        <fullName evidence="3">Uncharacterized protein</fullName>
    </submittedName>
</protein>
<dbReference type="EMBL" id="AJWJ01000038">
    <property type="protein sequence ID" value="KAF2077121.1"/>
    <property type="molecule type" value="Genomic_DNA"/>
</dbReference>
<reference evidence="3" key="1">
    <citation type="submission" date="2020-01" db="EMBL/GenBank/DDBJ databases">
        <title>Development of genomics and gene disruption for Polysphondylium violaceum indicates a role for the polyketide synthase stlB in stalk morphogenesis.</title>
        <authorList>
            <person name="Narita B."/>
            <person name="Kawabe Y."/>
            <person name="Kin K."/>
            <person name="Saito T."/>
            <person name="Gibbs R."/>
            <person name="Kuspa A."/>
            <person name="Muzny D."/>
            <person name="Queller D."/>
            <person name="Richards S."/>
            <person name="Strassman J."/>
            <person name="Sucgang R."/>
            <person name="Worley K."/>
            <person name="Schaap P."/>
        </authorList>
    </citation>
    <scope>NUCLEOTIDE SEQUENCE</scope>
    <source>
        <strain evidence="3">QSvi11</strain>
    </source>
</reference>
<keyword evidence="2" id="KW-1133">Transmembrane helix</keyword>
<proteinExistence type="predicted"/>
<evidence type="ECO:0000256" key="2">
    <source>
        <dbReference type="SAM" id="Phobius"/>
    </source>
</evidence>
<feature type="transmembrane region" description="Helical" evidence="2">
    <location>
        <begin position="212"/>
        <end position="232"/>
    </location>
</feature>
<organism evidence="3 4">
    <name type="scientific">Polysphondylium violaceum</name>
    <dbReference type="NCBI Taxonomy" id="133409"/>
    <lineage>
        <taxon>Eukaryota</taxon>
        <taxon>Amoebozoa</taxon>
        <taxon>Evosea</taxon>
        <taxon>Eumycetozoa</taxon>
        <taxon>Dictyostelia</taxon>
        <taxon>Dictyosteliales</taxon>
        <taxon>Dictyosteliaceae</taxon>
        <taxon>Polysphondylium</taxon>
    </lineage>
</organism>
<evidence type="ECO:0000256" key="1">
    <source>
        <dbReference type="SAM" id="MobiDB-lite"/>
    </source>
</evidence>
<gene>
    <name evidence="3" type="ORF">CYY_001568</name>
</gene>
<keyword evidence="2" id="KW-0472">Membrane</keyword>
<feature type="transmembrane region" description="Helical" evidence="2">
    <location>
        <begin position="18"/>
        <end position="42"/>
    </location>
</feature>
<dbReference type="PANTHER" id="PTHR31494:SF3">
    <property type="entry name" value="THH1_TOM1_TOM3 DOMAIN-CONTAINING PROTEIN"/>
    <property type="match status" value="1"/>
</dbReference>
<evidence type="ECO:0000313" key="3">
    <source>
        <dbReference type="EMBL" id="KAF2077121.1"/>
    </source>
</evidence>
<evidence type="ECO:0000313" key="4">
    <source>
        <dbReference type="Proteomes" id="UP000695562"/>
    </source>
</evidence>
<comment type="caution">
    <text evidence="3">The sequence shown here is derived from an EMBL/GenBank/DDBJ whole genome shotgun (WGS) entry which is preliminary data.</text>
</comment>
<sequence length="383" mass="43360">MVQYTHGDDYDLKWDQLILTYVILRCTGLFIVAVLCSAQFYYEVRNILAGEYKITSRTITYFCLILFPILRVMDQLSYLINGELGVGTWAWIFGIWSTFFLFAEWIFIAGFWARLLYTFFISDKIILKNINRTWISAWVFTGIYFSWVFFITGYGCAYPSKSSSLYSYGLIVCIIIFGGLVIGNGIVLAMYMRAQDKTTKKFTETVSKTLRLSIVLLVIVILTILRDIIWAGLSLPRYSPYRHIPNAIMAICEITQCVVVMYALGTPMNYLKFQVAFHSMSMSGSINTVGLSNMSTKKSGHSGHSGHSSGGGNESKEQISIQINSADYNSGHEVDDDNIDQDNVKTDCQIEIENQPEPELNVVNNDQNITQSRENLVTVPIDN</sequence>
<feature type="region of interest" description="Disordered" evidence="1">
    <location>
        <begin position="292"/>
        <end position="317"/>
    </location>
</feature>
<dbReference type="PANTHER" id="PTHR31494">
    <property type="entry name" value="THH1_TOM1_TOM3 DOMAIN-CONTAINING PROTEIN-RELATED-RELATED"/>
    <property type="match status" value="1"/>
</dbReference>
<keyword evidence="2" id="KW-0812">Transmembrane</keyword>
<dbReference type="Proteomes" id="UP000695562">
    <property type="component" value="Unassembled WGS sequence"/>
</dbReference>
<feature type="transmembrane region" description="Helical" evidence="2">
    <location>
        <begin position="54"/>
        <end position="70"/>
    </location>
</feature>
<dbReference type="OrthoDB" id="17675at2759"/>
<feature type="transmembrane region" description="Helical" evidence="2">
    <location>
        <begin position="166"/>
        <end position="191"/>
    </location>
</feature>
<dbReference type="AlphaFoldDB" id="A0A8J4PZX4"/>
<feature type="transmembrane region" description="Helical" evidence="2">
    <location>
        <begin position="244"/>
        <end position="264"/>
    </location>
</feature>
<feature type="transmembrane region" description="Helical" evidence="2">
    <location>
        <begin position="90"/>
        <end position="113"/>
    </location>
</feature>
<name>A0A8J4PZX4_9MYCE</name>
<feature type="transmembrane region" description="Helical" evidence="2">
    <location>
        <begin position="134"/>
        <end position="154"/>
    </location>
</feature>